<keyword evidence="8" id="KW-1133">Transmembrane helix</keyword>
<comment type="similarity">
    <text evidence="2">Belongs to the TonB family.</text>
</comment>
<evidence type="ECO:0000256" key="2">
    <source>
        <dbReference type="ARBA" id="ARBA00006555"/>
    </source>
</evidence>
<keyword evidence="6" id="KW-0812">Transmembrane</keyword>
<keyword evidence="3" id="KW-0813">Transport</keyword>
<dbReference type="NCBIfam" id="TIGR01352">
    <property type="entry name" value="tonB_Cterm"/>
    <property type="match status" value="1"/>
</dbReference>
<proteinExistence type="inferred from homology"/>
<feature type="domain" description="TonB C-terminal" evidence="11">
    <location>
        <begin position="198"/>
        <end position="289"/>
    </location>
</feature>
<evidence type="ECO:0000256" key="5">
    <source>
        <dbReference type="ARBA" id="ARBA00022519"/>
    </source>
</evidence>
<evidence type="ECO:0000313" key="12">
    <source>
        <dbReference type="EMBL" id="GGP25037.1"/>
    </source>
</evidence>
<dbReference type="PANTHER" id="PTHR33446">
    <property type="entry name" value="PROTEIN TONB-RELATED"/>
    <property type="match status" value="1"/>
</dbReference>
<evidence type="ECO:0000256" key="10">
    <source>
        <dbReference type="SAM" id="MobiDB-lite"/>
    </source>
</evidence>
<dbReference type="PROSITE" id="PS52015">
    <property type="entry name" value="TONB_CTD"/>
    <property type="match status" value="1"/>
</dbReference>
<keyword evidence="5" id="KW-0997">Cell inner membrane</keyword>
<dbReference type="EMBL" id="BMLY01000001">
    <property type="protein sequence ID" value="GGP25037.1"/>
    <property type="molecule type" value="Genomic_DNA"/>
</dbReference>
<evidence type="ECO:0000256" key="7">
    <source>
        <dbReference type="ARBA" id="ARBA00022927"/>
    </source>
</evidence>
<dbReference type="Pfam" id="PF03544">
    <property type="entry name" value="TonB_C"/>
    <property type="match status" value="1"/>
</dbReference>
<evidence type="ECO:0000256" key="8">
    <source>
        <dbReference type="ARBA" id="ARBA00022989"/>
    </source>
</evidence>
<comment type="subcellular location">
    <subcellularLocation>
        <location evidence="1">Cell inner membrane</location>
        <topology evidence="1">Single-pass membrane protein</topology>
        <orientation evidence="1">Periplasmic side</orientation>
    </subcellularLocation>
</comment>
<dbReference type="InterPro" id="IPR037682">
    <property type="entry name" value="TonB_C"/>
</dbReference>
<gene>
    <name evidence="12" type="ORF">GCM10010971_08560</name>
</gene>
<evidence type="ECO:0000256" key="6">
    <source>
        <dbReference type="ARBA" id="ARBA00022692"/>
    </source>
</evidence>
<organism evidence="12 13">
    <name type="scientific">Silvimonas amylolytica</name>
    <dbReference type="NCBI Taxonomy" id="449663"/>
    <lineage>
        <taxon>Bacteria</taxon>
        <taxon>Pseudomonadati</taxon>
        <taxon>Pseudomonadota</taxon>
        <taxon>Betaproteobacteria</taxon>
        <taxon>Neisseriales</taxon>
        <taxon>Chitinibacteraceae</taxon>
        <taxon>Silvimonas</taxon>
    </lineage>
</organism>
<name>A0ABQ2PHT4_9NEIS</name>
<dbReference type="Gene3D" id="3.30.1150.10">
    <property type="match status" value="1"/>
</dbReference>
<keyword evidence="7" id="KW-0653">Protein transport</keyword>
<evidence type="ECO:0000259" key="11">
    <source>
        <dbReference type="PROSITE" id="PS52015"/>
    </source>
</evidence>
<dbReference type="InterPro" id="IPR051045">
    <property type="entry name" value="TonB-dependent_transducer"/>
</dbReference>
<dbReference type="Proteomes" id="UP000621859">
    <property type="component" value="Unassembled WGS sequence"/>
</dbReference>
<evidence type="ECO:0000256" key="1">
    <source>
        <dbReference type="ARBA" id="ARBA00004383"/>
    </source>
</evidence>
<sequence>MLYPPSRQGLAWEITDMESWANPEQRRERRRWGIQQTPVPAGLAARVACNPAAPPTRLRRLLLALVMSGLIHYLAFMVPGTAQHHHDAPPLPAPLTLQIILPSLQAPARLAPVSPRQAPQNKKPEPTETAATRVQPGPAKAAPRHSPALHNQTALHEPVASTAVTPALPASSPVISTEPAVSVSRPATSSPADEVVSEARADADYLHNPPPVYPDFAQARGWAGHVQLKVHVLASGRPDQVELQQSCGHTLLDDAARRAVQAWAFVPAKRGNIAIDSWVSVPIDFKLSR</sequence>
<keyword evidence="4" id="KW-1003">Cell membrane</keyword>
<comment type="caution">
    <text evidence="12">The sequence shown here is derived from an EMBL/GenBank/DDBJ whole genome shotgun (WGS) entry which is preliminary data.</text>
</comment>
<dbReference type="PANTHER" id="PTHR33446:SF2">
    <property type="entry name" value="PROTEIN TONB"/>
    <property type="match status" value="1"/>
</dbReference>
<evidence type="ECO:0000256" key="3">
    <source>
        <dbReference type="ARBA" id="ARBA00022448"/>
    </source>
</evidence>
<protein>
    <submittedName>
        <fullName evidence="12">Cell envelope biogenesis protein TonB</fullName>
    </submittedName>
</protein>
<evidence type="ECO:0000313" key="13">
    <source>
        <dbReference type="Proteomes" id="UP000621859"/>
    </source>
</evidence>
<reference evidence="13" key="1">
    <citation type="journal article" date="2019" name="Int. J. Syst. Evol. Microbiol.">
        <title>The Global Catalogue of Microorganisms (GCM) 10K type strain sequencing project: providing services to taxonomists for standard genome sequencing and annotation.</title>
        <authorList>
            <consortium name="The Broad Institute Genomics Platform"/>
            <consortium name="The Broad Institute Genome Sequencing Center for Infectious Disease"/>
            <person name="Wu L."/>
            <person name="Ma J."/>
        </authorList>
    </citation>
    <scope>NUCLEOTIDE SEQUENCE [LARGE SCALE GENOMIC DNA]</scope>
    <source>
        <strain evidence="13">CGMCC 1.8860</strain>
    </source>
</reference>
<keyword evidence="13" id="KW-1185">Reference proteome</keyword>
<keyword evidence="9" id="KW-0472">Membrane</keyword>
<feature type="region of interest" description="Disordered" evidence="10">
    <location>
        <begin position="111"/>
        <end position="149"/>
    </location>
</feature>
<evidence type="ECO:0000256" key="4">
    <source>
        <dbReference type="ARBA" id="ARBA00022475"/>
    </source>
</evidence>
<dbReference type="SUPFAM" id="SSF74653">
    <property type="entry name" value="TolA/TonB C-terminal domain"/>
    <property type="match status" value="1"/>
</dbReference>
<accession>A0ABQ2PHT4</accession>
<dbReference type="InterPro" id="IPR006260">
    <property type="entry name" value="TonB/TolA_C"/>
</dbReference>
<evidence type="ECO:0000256" key="9">
    <source>
        <dbReference type="ARBA" id="ARBA00023136"/>
    </source>
</evidence>